<evidence type="ECO:0000256" key="6">
    <source>
        <dbReference type="ARBA" id="ARBA00048348"/>
    </source>
</evidence>
<comment type="similarity">
    <text evidence="1">Belongs to the beta-class carbonic anhydrase family.</text>
</comment>
<dbReference type="SUPFAM" id="SSF53056">
    <property type="entry name" value="beta-carbonic anhydrase, cab"/>
    <property type="match status" value="1"/>
</dbReference>
<name>A0A927M743_9ACTN</name>
<dbReference type="GO" id="GO:0008270">
    <property type="term" value="F:zinc ion binding"/>
    <property type="evidence" value="ECO:0007669"/>
    <property type="project" value="InterPro"/>
</dbReference>
<keyword evidence="8" id="KW-0456">Lyase</keyword>
<dbReference type="Pfam" id="PF00484">
    <property type="entry name" value="Pro_CA"/>
    <property type="match status" value="1"/>
</dbReference>
<dbReference type="Gene3D" id="3.40.1050.10">
    <property type="entry name" value="Carbonic anhydrase"/>
    <property type="match status" value="1"/>
</dbReference>
<keyword evidence="9" id="KW-1185">Reference proteome</keyword>
<dbReference type="InterPro" id="IPR001765">
    <property type="entry name" value="Carbonic_anhydrase"/>
</dbReference>
<dbReference type="Proteomes" id="UP000649753">
    <property type="component" value="Unassembled WGS sequence"/>
</dbReference>
<dbReference type="GO" id="GO:0004089">
    <property type="term" value="F:carbonate dehydratase activity"/>
    <property type="evidence" value="ECO:0007669"/>
    <property type="project" value="UniProtKB-EC"/>
</dbReference>
<dbReference type="SMART" id="SM00947">
    <property type="entry name" value="Pro_CA"/>
    <property type="match status" value="1"/>
</dbReference>
<evidence type="ECO:0000256" key="7">
    <source>
        <dbReference type="PIRSR" id="PIRSR601765-1"/>
    </source>
</evidence>
<keyword evidence="3 7" id="KW-0479">Metal-binding</keyword>
<evidence type="ECO:0000313" key="9">
    <source>
        <dbReference type="Proteomes" id="UP000649753"/>
    </source>
</evidence>
<comment type="catalytic activity">
    <reaction evidence="6">
        <text>hydrogencarbonate + H(+) = CO2 + H2O</text>
        <dbReference type="Rhea" id="RHEA:10748"/>
        <dbReference type="ChEBI" id="CHEBI:15377"/>
        <dbReference type="ChEBI" id="CHEBI:15378"/>
        <dbReference type="ChEBI" id="CHEBI:16526"/>
        <dbReference type="ChEBI" id="CHEBI:17544"/>
        <dbReference type="EC" id="4.2.1.1"/>
    </reaction>
</comment>
<comment type="caution">
    <text evidence="8">The sequence shown here is derived from an EMBL/GenBank/DDBJ whole genome shotgun (WGS) entry which is preliminary data.</text>
</comment>
<sequence>MVIDIDELVRRNAEFAASGAFADLPILSSGNLRVIGCVDPRVDPSHVLGLSAGEAVIMRNIGGRVTPPALRSWAMLAKVAEARSNGRPQGDAHMVILHHTDCGIRDLVPFPDLLADYFEIPAAGLDTKAVTNPHVSVRIDVEAMKHTLPAGVQVSGLVYHVETGLIETVVPPTAGTKQAQPTGRYHNRLP</sequence>
<feature type="binding site" evidence="7">
    <location>
        <position position="39"/>
    </location>
    <ligand>
        <name>Zn(2+)</name>
        <dbReference type="ChEBI" id="CHEBI:29105"/>
    </ligand>
</feature>
<evidence type="ECO:0000256" key="2">
    <source>
        <dbReference type="ARBA" id="ARBA00012925"/>
    </source>
</evidence>
<organism evidence="8 9">
    <name type="scientific">Plantactinospora soyae</name>
    <dbReference type="NCBI Taxonomy" id="1544732"/>
    <lineage>
        <taxon>Bacteria</taxon>
        <taxon>Bacillati</taxon>
        <taxon>Actinomycetota</taxon>
        <taxon>Actinomycetes</taxon>
        <taxon>Micromonosporales</taxon>
        <taxon>Micromonosporaceae</taxon>
        <taxon>Plantactinospora</taxon>
    </lineage>
</organism>
<dbReference type="AlphaFoldDB" id="A0A927M743"/>
<feature type="binding site" evidence="7">
    <location>
        <position position="37"/>
    </location>
    <ligand>
        <name>Zn(2+)</name>
        <dbReference type="ChEBI" id="CHEBI:29105"/>
    </ligand>
</feature>
<evidence type="ECO:0000256" key="4">
    <source>
        <dbReference type="ARBA" id="ARBA00022833"/>
    </source>
</evidence>
<dbReference type="RefSeq" id="WP_225945651.1">
    <property type="nucleotide sequence ID" value="NZ_JADBEB010000001.1"/>
</dbReference>
<evidence type="ECO:0000313" key="8">
    <source>
        <dbReference type="EMBL" id="MBE1489219.1"/>
    </source>
</evidence>
<dbReference type="EMBL" id="JADBEB010000001">
    <property type="protein sequence ID" value="MBE1489219.1"/>
    <property type="molecule type" value="Genomic_DNA"/>
</dbReference>
<evidence type="ECO:0000256" key="3">
    <source>
        <dbReference type="ARBA" id="ARBA00022723"/>
    </source>
</evidence>
<comment type="cofactor">
    <cofactor evidence="7">
        <name>Zn(2+)</name>
        <dbReference type="ChEBI" id="CHEBI:29105"/>
    </cofactor>
    <text evidence="7">Binds 1 zinc ion per subunit.</text>
</comment>
<dbReference type="EC" id="4.2.1.1" evidence="2"/>
<dbReference type="PANTHER" id="PTHR43175:SF3">
    <property type="entry name" value="CARBON DISULFIDE HYDROLASE"/>
    <property type="match status" value="1"/>
</dbReference>
<dbReference type="InterPro" id="IPR036874">
    <property type="entry name" value="Carbonic_anhydrase_sf"/>
</dbReference>
<gene>
    <name evidence="8" type="ORF">H4W31_004857</name>
</gene>
<proteinExistence type="inferred from homology"/>
<accession>A0A927M743</accession>
<feature type="binding site" evidence="7">
    <location>
        <position position="102"/>
    </location>
    <ligand>
        <name>Zn(2+)</name>
        <dbReference type="ChEBI" id="CHEBI:29105"/>
    </ligand>
</feature>
<evidence type="ECO:0000256" key="5">
    <source>
        <dbReference type="ARBA" id="ARBA00024993"/>
    </source>
</evidence>
<reference evidence="8" key="1">
    <citation type="submission" date="2020-10" db="EMBL/GenBank/DDBJ databases">
        <title>Sequencing the genomes of 1000 actinobacteria strains.</title>
        <authorList>
            <person name="Klenk H.-P."/>
        </authorList>
    </citation>
    <scope>NUCLEOTIDE SEQUENCE</scope>
    <source>
        <strain evidence="8">DSM 46832</strain>
    </source>
</reference>
<evidence type="ECO:0000256" key="1">
    <source>
        <dbReference type="ARBA" id="ARBA00006217"/>
    </source>
</evidence>
<feature type="binding site" evidence="7">
    <location>
        <position position="99"/>
    </location>
    <ligand>
        <name>Zn(2+)</name>
        <dbReference type="ChEBI" id="CHEBI:29105"/>
    </ligand>
</feature>
<keyword evidence="4 7" id="KW-0862">Zinc</keyword>
<comment type="function">
    <text evidence="5">Catalyzes the reversible hydration of carbon dioxide to form bicarbonate.</text>
</comment>
<dbReference type="PANTHER" id="PTHR43175">
    <property type="entry name" value="CARBONIC ANHYDRASE"/>
    <property type="match status" value="1"/>
</dbReference>
<protein>
    <recommendedName>
        <fullName evidence="2">carbonic anhydrase</fullName>
        <ecNumber evidence="2">4.2.1.1</ecNumber>
    </recommendedName>
</protein>